<evidence type="ECO:0000256" key="2">
    <source>
        <dbReference type="SAM" id="MobiDB-lite"/>
    </source>
</evidence>
<evidence type="ECO:0000313" key="4">
    <source>
        <dbReference type="EMBL" id="CAI4018952.1"/>
    </source>
</evidence>
<evidence type="ECO:0000256" key="1">
    <source>
        <dbReference type="PROSITE-ProRule" id="PRU00047"/>
    </source>
</evidence>
<dbReference type="InterPro" id="IPR001878">
    <property type="entry name" value="Znf_CCHC"/>
</dbReference>
<proteinExistence type="predicted"/>
<keyword evidence="1" id="KW-0863">Zinc-finger</keyword>
<gene>
    <name evidence="4" type="ORF">C1SCF055_LOCUS43481</name>
</gene>
<name>A0A9P1M336_9DINO</name>
<evidence type="ECO:0000313" key="5">
    <source>
        <dbReference type="EMBL" id="CAL4806264.1"/>
    </source>
</evidence>
<organism evidence="4">
    <name type="scientific">Cladocopium goreaui</name>
    <dbReference type="NCBI Taxonomy" id="2562237"/>
    <lineage>
        <taxon>Eukaryota</taxon>
        <taxon>Sar</taxon>
        <taxon>Alveolata</taxon>
        <taxon>Dinophyceae</taxon>
        <taxon>Suessiales</taxon>
        <taxon>Symbiodiniaceae</taxon>
        <taxon>Cladocopium</taxon>
    </lineage>
</organism>
<dbReference type="PROSITE" id="PS50158">
    <property type="entry name" value="ZF_CCHC"/>
    <property type="match status" value="1"/>
</dbReference>
<keyword evidence="1" id="KW-0479">Metal-binding</keyword>
<dbReference type="SUPFAM" id="SSF57756">
    <property type="entry name" value="Retrovirus zinc finger-like domains"/>
    <property type="match status" value="1"/>
</dbReference>
<feature type="region of interest" description="Disordered" evidence="2">
    <location>
        <begin position="222"/>
        <end position="247"/>
    </location>
</feature>
<dbReference type="SMART" id="SM00343">
    <property type="entry name" value="ZnF_C2HC"/>
    <property type="match status" value="4"/>
</dbReference>
<dbReference type="GO" id="GO:0003676">
    <property type="term" value="F:nucleic acid binding"/>
    <property type="evidence" value="ECO:0007669"/>
    <property type="project" value="InterPro"/>
</dbReference>
<keyword evidence="6" id="KW-1185">Reference proteome</keyword>
<dbReference type="OrthoDB" id="10557282at2759"/>
<dbReference type="Proteomes" id="UP001152797">
    <property type="component" value="Unassembled WGS sequence"/>
</dbReference>
<evidence type="ECO:0000313" key="6">
    <source>
        <dbReference type="Proteomes" id="UP001152797"/>
    </source>
</evidence>
<reference evidence="4" key="1">
    <citation type="submission" date="2022-10" db="EMBL/GenBank/DDBJ databases">
        <authorList>
            <person name="Chen Y."/>
            <person name="Dougan E. K."/>
            <person name="Chan C."/>
            <person name="Rhodes N."/>
            <person name="Thang M."/>
        </authorList>
    </citation>
    <scope>NUCLEOTIDE SEQUENCE</scope>
</reference>
<accession>A0A9P1M336</accession>
<evidence type="ECO:0000259" key="3">
    <source>
        <dbReference type="PROSITE" id="PS50158"/>
    </source>
</evidence>
<keyword evidence="1" id="KW-0862">Zinc</keyword>
<dbReference type="Gene3D" id="4.10.60.10">
    <property type="entry name" value="Zinc finger, CCHC-type"/>
    <property type="match status" value="1"/>
</dbReference>
<sequence length="353" mass="39350">MNIQLYSITVFLVFNQLYPDDEAEADEADDAESDEEPIWLRNVGVLDPKVAEDADVCAAFLDGLTGFETDLEAVPQHLPCLARYLVGHPEALVTKKKKGHKKGSGKRYFGGEDRSEDVMADKVVTGCWACGKLDHESQDCIFKRCFVCSEQGHEVSECRKRNISCKRCFRQGHFSDLCPLDSYETFDHEDDMSFCRCMKCGEEGHLNCGSMPETEFAEAWQAGQHRQQQNSRGYEEQPRNDWSPQREVWGNGGWDGWQQKETMHMVNSAWMFQAGMSPMPVGAVDWAPPAGDGGGYDQSYENYDAGGYGGNRWVRTGNSKGAQGCVQLSGVSHGGRDDVNFTMVDFASAVPLL</sequence>
<dbReference type="AlphaFoldDB" id="A0A9P1M336"/>
<protein>
    <recommendedName>
        <fullName evidence="3">CCHC-type domain-containing protein</fullName>
    </recommendedName>
</protein>
<dbReference type="EMBL" id="CAMXCT030006722">
    <property type="protein sequence ID" value="CAL4806264.1"/>
    <property type="molecule type" value="Genomic_DNA"/>
</dbReference>
<dbReference type="EMBL" id="CAMXCT020006722">
    <property type="protein sequence ID" value="CAL1172327.1"/>
    <property type="molecule type" value="Genomic_DNA"/>
</dbReference>
<dbReference type="GO" id="GO:0008270">
    <property type="term" value="F:zinc ion binding"/>
    <property type="evidence" value="ECO:0007669"/>
    <property type="project" value="UniProtKB-KW"/>
</dbReference>
<dbReference type="EMBL" id="CAMXCT010006722">
    <property type="protein sequence ID" value="CAI4018952.1"/>
    <property type="molecule type" value="Genomic_DNA"/>
</dbReference>
<dbReference type="InterPro" id="IPR036875">
    <property type="entry name" value="Znf_CCHC_sf"/>
</dbReference>
<feature type="domain" description="CCHC-type" evidence="3">
    <location>
        <begin position="144"/>
        <end position="160"/>
    </location>
</feature>
<reference evidence="5 6" key="2">
    <citation type="submission" date="2024-05" db="EMBL/GenBank/DDBJ databases">
        <authorList>
            <person name="Chen Y."/>
            <person name="Shah S."/>
            <person name="Dougan E. K."/>
            <person name="Thang M."/>
            <person name="Chan C."/>
        </authorList>
    </citation>
    <scope>NUCLEOTIDE SEQUENCE [LARGE SCALE GENOMIC DNA]</scope>
</reference>
<comment type="caution">
    <text evidence="4">The sequence shown here is derived from an EMBL/GenBank/DDBJ whole genome shotgun (WGS) entry which is preliminary data.</text>
</comment>